<feature type="compositionally biased region" description="Polar residues" evidence="1">
    <location>
        <begin position="146"/>
        <end position="155"/>
    </location>
</feature>
<keyword evidence="3" id="KW-1185">Reference proteome</keyword>
<dbReference type="EMBL" id="CP151516">
    <property type="protein sequence ID" value="WZN66810.1"/>
    <property type="molecule type" value="Genomic_DNA"/>
</dbReference>
<dbReference type="InterPro" id="IPR011993">
    <property type="entry name" value="PH-like_dom_sf"/>
</dbReference>
<evidence type="ECO:0000313" key="3">
    <source>
        <dbReference type="Proteomes" id="UP001472866"/>
    </source>
</evidence>
<dbReference type="Gene3D" id="2.30.29.30">
    <property type="entry name" value="Pleckstrin-homology domain (PH domain)/Phosphotyrosine-binding domain (PTB)"/>
    <property type="match status" value="1"/>
</dbReference>
<dbReference type="AlphaFoldDB" id="A0AAX4PLC2"/>
<evidence type="ECO:0000313" key="2">
    <source>
        <dbReference type="EMBL" id="WZN66810.1"/>
    </source>
</evidence>
<sequence>MRGKEFATSKSPEIIGLKTPPTSPQKSPPGSVDRKKTSPAIPTYVQVKKRLREALLEIERLKGESGQTFSGENFNKAALEAHRHRGLTIDKFKTPKATRSNKPLAPPKSPKSSSSRVVEPAKAEDPFETSELIGRSPEAVPPPSQQPANQEQSEISPVKSEGTDQDGDVKARDVFQAMLMETVEAFLRSGVVFNKIGRNGKIYQRIVRWSKDMKSVEWVKALGESPRYVLMNSINNAKAAISTDQHGDEICNLSSDHRSLSLVLENNSQRHWAEVTAQVVKHRSSIAAYLESISKQL</sequence>
<feature type="region of interest" description="Disordered" evidence="1">
    <location>
        <begin position="82"/>
        <end position="167"/>
    </location>
</feature>
<organism evidence="2 3">
    <name type="scientific">Chloropicon roscoffensis</name>
    <dbReference type="NCBI Taxonomy" id="1461544"/>
    <lineage>
        <taxon>Eukaryota</taxon>
        <taxon>Viridiplantae</taxon>
        <taxon>Chlorophyta</taxon>
        <taxon>Chloropicophyceae</taxon>
        <taxon>Chloropicales</taxon>
        <taxon>Chloropicaceae</taxon>
        <taxon>Chloropicon</taxon>
    </lineage>
</organism>
<gene>
    <name evidence="2" type="ORF">HKI87_16g83810</name>
</gene>
<reference evidence="2 3" key="1">
    <citation type="submission" date="2024-03" db="EMBL/GenBank/DDBJ databases">
        <title>Complete genome sequence of the green alga Chloropicon roscoffensis RCC1871.</title>
        <authorList>
            <person name="Lemieux C."/>
            <person name="Pombert J.-F."/>
            <person name="Otis C."/>
            <person name="Turmel M."/>
        </authorList>
    </citation>
    <scope>NUCLEOTIDE SEQUENCE [LARGE SCALE GENOMIC DNA]</scope>
    <source>
        <strain evidence="2 3">RCC1871</strain>
    </source>
</reference>
<dbReference type="Proteomes" id="UP001472866">
    <property type="component" value="Chromosome 16"/>
</dbReference>
<accession>A0AAX4PLC2</accession>
<protein>
    <submittedName>
        <fullName evidence="2">Uncharacterized protein</fullName>
    </submittedName>
</protein>
<name>A0AAX4PLC2_9CHLO</name>
<evidence type="ECO:0000256" key="1">
    <source>
        <dbReference type="SAM" id="MobiDB-lite"/>
    </source>
</evidence>
<feature type="region of interest" description="Disordered" evidence="1">
    <location>
        <begin position="1"/>
        <end position="43"/>
    </location>
</feature>
<proteinExistence type="predicted"/>